<comment type="caution">
    <text evidence="1">The sequence shown here is derived from an EMBL/GenBank/DDBJ whole genome shotgun (WGS) entry which is preliminary data.</text>
</comment>
<dbReference type="SUPFAM" id="SSF88713">
    <property type="entry name" value="Glycoside hydrolase/deacetylase"/>
    <property type="match status" value="1"/>
</dbReference>
<sequence>MKKVKAFQFKGILVILGCFLLIGAILFAERSGLSYREKAKKLTYLDADKVVTEETAIKTLKPTCLVLTDSSQANSTMAWIQFEQIFKDMKVGTDLVDVNHESIPDDLSDYETVVVLLSDLSPLKENVLKISDWVKEGGSAMFALTLQKDTYVSLIEQKLGIVSSGYTDAMVNSIYFDSEFLVGGGKAYKVTDGYESAWAVELSQRARVYAWADDTSGVPLIWEADYGNGKFVVDNFGFYEKAFRGFFAASYSLLTDVGVYPVINGSVFYLDDFPSPVPNGDGTYVKRDYGTSIADFYTNIWWPDMIALATAHNVQYTGVIIENYEDETDGETERQDDVQRFQYFGNMILHQGGELGYHGYNHQPLSLSDTDYGDALPYKTWTSFSAMEKAMKELMDFGKEMFPETTMSVYVPPSNVLSEAGRKLLGSLYPKIRTIASNYFSGDYAYVQEFEVAEDGIVEQPRIISGAIIDDYMQMAALSELNMHFVNTHFMHPDDLLDEDRGAALGWEKLKNRLDEYMTWLNEAAPALRNLTGSQLSGAIERYDALTVEKDITDKEVHLHLGNFYDQAYLMVRMNKGTPVRVTGGDLTQAAGNLYLLSAEQEDVYIEFE</sequence>
<keyword evidence="2" id="KW-1185">Reference proteome</keyword>
<dbReference type="Gene3D" id="3.40.50.880">
    <property type="match status" value="1"/>
</dbReference>
<protein>
    <submittedName>
        <fullName evidence="1">DUF2194 domain-containing protein</fullName>
    </submittedName>
</protein>
<dbReference type="InterPro" id="IPR018695">
    <property type="entry name" value="DUF2194"/>
</dbReference>
<name>A0ABX2H454_9FIRM</name>
<organism evidence="1 2">
    <name type="scientific">Blautia faecis</name>
    <dbReference type="NCBI Taxonomy" id="871665"/>
    <lineage>
        <taxon>Bacteria</taxon>
        <taxon>Bacillati</taxon>
        <taxon>Bacillota</taxon>
        <taxon>Clostridia</taxon>
        <taxon>Lachnospirales</taxon>
        <taxon>Lachnospiraceae</taxon>
        <taxon>Blautia</taxon>
    </lineage>
</organism>
<accession>A0ABX2H454</accession>
<dbReference type="CDD" id="cd10924">
    <property type="entry name" value="CE4_COG4878"/>
    <property type="match status" value="1"/>
</dbReference>
<dbReference type="Proteomes" id="UP001644719">
    <property type="component" value="Unassembled WGS sequence"/>
</dbReference>
<evidence type="ECO:0000313" key="2">
    <source>
        <dbReference type="Proteomes" id="UP001644719"/>
    </source>
</evidence>
<dbReference type="SUPFAM" id="SSF52317">
    <property type="entry name" value="Class I glutamine amidotransferase-like"/>
    <property type="match status" value="1"/>
</dbReference>
<dbReference type="EMBL" id="JAAITS010000012">
    <property type="protein sequence ID" value="NSG84965.1"/>
    <property type="molecule type" value="Genomic_DNA"/>
</dbReference>
<proteinExistence type="predicted"/>
<dbReference type="InterPro" id="IPR011330">
    <property type="entry name" value="Glyco_hydro/deAcase_b/a-brl"/>
</dbReference>
<gene>
    <name evidence="1" type="ORF">G5B17_05875</name>
</gene>
<evidence type="ECO:0000313" key="1">
    <source>
        <dbReference type="EMBL" id="NSG84965.1"/>
    </source>
</evidence>
<dbReference type="CDD" id="cd03143">
    <property type="entry name" value="A4_beta-galactosidase_middle_domain"/>
    <property type="match status" value="1"/>
</dbReference>
<dbReference type="Pfam" id="PF09960">
    <property type="entry name" value="DUF2194"/>
    <property type="match status" value="2"/>
</dbReference>
<reference evidence="1 2" key="1">
    <citation type="journal article" date="2020" name="Cell Host Microbe">
        <title>Functional and Genomic Variation between Human-Derived Isolates of Lachnospiraceae Reveals Inter- and Intra-Species Diversity.</title>
        <authorList>
            <person name="Sorbara M.T."/>
            <person name="Littmann E.R."/>
            <person name="Fontana E."/>
            <person name="Moody T.U."/>
            <person name="Kohout C.E."/>
            <person name="Gjonbalaj M."/>
            <person name="Eaton V."/>
            <person name="Seok R."/>
            <person name="Leiner I.M."/>
            <person name="Pamer E.G."/>
        </authorList>
    </citation>
    <scope>NUCLEOTIDE SEQUENCE [LARGE SCALE GENOMIC DNA]</scope>
    <source>
        <strain evidence="1 2">MSK.17.74</strain>
    </source>
</reference>
<dbReference type="InterPro" id="IPR029062">
    <property type="entry name" value="Class_I_gatase-like"/>
</dbReference>